<feature type="transmembrane region" description="Helical" evidence="6">
    <location>
        <begin position="143"/>
        <end position="161"/>
    </location>
</feature>
<name>A0A094PP36_9ZZZZ</name>
<comment type="caution">
    <text evidence="7">The sequence shown here is derived from an EMBL/GenBank/DDBJ whole genome shotgun (WGS) entry which is preliminary data.</text>
</comment>
<evidence type="ECO:0000256" key="1">
    <source>
        <dbReference type="ARBA" id="ARBA00004651"/>
    </source>
</evidence>
<dbReference type="GO" id="GO:0022857">
    <property type="term" value="F:transmembrane transporter activity"/>
    <property type="evidence" value="ECO:0007669"/>
    <property type="project" value="InterPro"/>
</dbReference>
<evidence type="ECO:0008006" key="8">
    <source>
        <dbReference type="Google" id="ProtNLM"/>
    </source>
</evidence>
<feature type="transmembrane region" description="Helical" evidence="6">
    <location>
        <begin position="219"/>
        <end position="241"/>
    </location>
</feature>
<protein>
    <recommendedName>
        <fullName evidence="8">Major facilitator superfamily (MFS) profile domain-containing protein</fullName>
    </recommendedName>
</protein>
<dbReference type="CDD" id="cd06173">
    <property type="entry name" value="MFS_MefA_like"/>
    <property type="match status" value="1"/>
</dbReference>
<evidence type="ECO:0000256" key="4">
    <source>
        <dbReference type="ARBA" id="ARBA00022989"/>
    </source>
</evidence>
<feature type="transmembrane region" description="Helical" evidence="6">
    <location>
        <begin position="253"/>
        <end position="271"/>
    </location>
</feature>
<dbReference type="AlphaFoldDB" id="A0A094PP36"/>
<evidence type="ECO:0000256" key="2">
    <source>
        <dbReference type="ARBA" id="ARBA00022475"/>
    </source>
</evidence>
<evidence type="ECO:0000256" key="3">
    <source>
        <dbReference type="ARBA" id="ARBA00022692"/>
    </source>
</evidence>
<gene>
    <name evidence="7" type="ORF">GM51_19725</name>
</gene>
<dbReference type="Pfam" id="PF07690">
    <property type="entry name" value="MFS_1"/>
    <property type="match status" value="1"/>
</dbReference>
<proteinExistence type="predicted"/>
<dbReference type="InterPro" id="IPR036259">
    <property type="entry name" value="MFS_trans_sf"/>
</dbReference>
<dbReference type="SUPFAM" id="SSF103473">
    <property type="entry name" value="MFS general substrate transporter"/>
    <property type="match status" value="1"/>
</dbReference>
<feature type="transmembrane region" description="Helical" evidence="6">
    <location>
        <begin position="369"/>
        <end position="390"/>
    </location>
</feature>
<feature type="transmembrane region" description="Helical" evidence="6">
    <location>
        <begin position="283"/>
        <end position="300"/>
    </location>
</feature>
<dbReference type="GO" id="GO:0005886">
    <property type="term" value="C:plasma membrane"/>
    <property type="evidence" value="ECO:0007669"/>
    <property type="project" value="UniProtKB-SubCell"/>
</dbReference>
<organism evidence="7">
    <name type="scientific">freshwater metagenome</name>
    <dbReference type="NCBI Taxonomy" id="449393"/>
    <lineage>
        <taxon>unclassified sequences</taxon>
        <taxon>metagenomes</taxon>
        <taxon>ecological metagenomes</taxon>
    </lineage>
</organism>
<dbReference type="PANTHER" id="PTHR23513:SF17">
    <property type="entry name" value="MEMBRANE PROTEIN"/>
    <property type="match status" value="1"/>
</dbReference>
<keyword evidence="3 6" id="KW-0812">Transmembrane</keyword>
<keyword evidence="2" id="KW-1003">Cell membrane</keyword>
<feature type="transmembrane region" description="Helical" evidence="6">
    <location>
        <begin position="80"/>
        <end position="99"/>
    </location>
</feature>
<sequence>MRRRDLFAYPDFRLAIGGQLLSQSSDALTSFTLAEILVFSFNSSPSLIAMASTLLISAIPLVVVGPIAGHLADRFNRKSLLVNGHIARSLIALSAAISILPRFHAYGYVAFALLLGLTRILYTARATAFPQLVRKHELVAADSTSLIVAVIAGSIGAGIGMSTAHRYPLVALLIAASGQLIASRLFGMVSTDLGKGTSKKSRGHLLSAIKQLKKQKTKFAIYATASHRLILGMCIASISLLVDASYGLHTTGYVAVLGFSATGAFIGSVTAEWMSEHFPRRSITVIAFGGSAIVICIAGFASTPRVGLIAVSVASFLFQNLRVRSDATVQSNVSQANIGHVFAAYDMLYNLAFIAGGVMGIALSGSLSYSAVLACAVAGFAAMSIVFAVINDGKIEQESASKVHPSVWPVVNQVPVIAQ</sequence>
<feature type="transmembrane region" description="Helical" evidence="6">
    <location>
        <begin position="306"/>
        <end position="323"/>
    </location>
</feature>
<feature type="transmembrane region" description="Helical" evidence="6">
    <location>
        <begin position="343"/>
        <end position="363"/>
    </location>
</feature>
<accession>A0A094PP36</accession>
<keyword evidence="4 6" id="KW-1133">Transmembrane helix</keyword>
<dbReference type="PANTHER" id="PTHR23513">
    <property type="entry name" value="INTEGRAL MEMBRANE EFFLUX PROTEIN-RELATED"/>
    <property type="match status" value="1"/>
</dbReference>
<reference evidence="7" key="1">
    <citation type="submission" date="2014-06" db="EMBL/GenBank/DDBJ databases">
        <title>Key roles for freshwater Actinobacteria revealed by deep metagenomic sequencing.</title>
        <authorList>
            <person name="Ghai R."/>
            <person name="Mizuno C.M."/>
            <person name="Picazo A."/>
            <person name="Camacho A."/>
            <person name="Rodriguez-Valera F."/>
        </authorList>
    </citation>
    <scope>NUCLEOTIDE SEQUENCE</scope>
</reference>
<dbReference type="Gene3D" id="1.20.1250.20">
    <property type="entry name" value="MFS general substrate transporter like domains"/>
    <property type="match status" value="2"/>
</dbReference>
<evidence type="ECO:0000256" key="5">
    <source>
        <dbReference type="ARBA" id="ARBA00023136"/>
    </source>
</evidence>
<feature type="transmembrane region" description="Helical" evidence="6">
    <location>
        <begin position="167"/>
        <end position="186"/>
    </location>
</feature>
<comment type="subcellular location">
    <subcellularLocation>
        <location evidence="1">Cell membrane</location>
        <topology evidence="1">Multi-pass membrane protein</topology>
    </subcellularLocation>
</comment>
<feature type="transmembrane region" description="Helical" evidence="6">
    <location>
        <begin position="47"/>
        <end position="68"/>
    </location>
</feature>
<evidence type="ECO:0000313" key="7">
    <source>
        <dbReference type="EMBL" id="KGA13455.1"/>
    </source>
</evidence>
<dbReference type="InterPro" id="IPR011701">
    <property type="entry name" value="MFS"/>
</dbReference>
<feature type="transmembrane region" description="Helical" evidence="6">
    <location>
        <begin position="105"/>
        <end position="122"/>
    </location>
</feature>
<keyword evidence="5 6" id="KW-0472">Membrane</keyword>
<dbReference type="EMBL" id="JNSL01000186">
    <property type="protein sequence ID" value="KGA13455.1"/>
    <property type="molecule type" value="Genomic_DNA"/>
</dbReference>
<evidence type="ECO:0000256" key="6">
    <source>
        <dbReference type="SAM" id="Phobius"/>
    </source>
</evidence>